<dbReference type="EMBL" id="JAJJMO010000001">
    <property type="protein sequence ID" value="MCC9073183.1"/>
    <property type="molecule type" value="Genomic_DNA"/>
</dbReference>
<sequence length="179" mass="20594">MKKYLLQYKPFLLFIGAFFATYILLTLVYQFYLSSFGTTDTLDGITNLVGYHTERLLQLFNNDVRFDKILSEPYIIITYNQKTVASIVEGCNAISVIILFVSFIVAFSGKLKPTILYILGGSLFIYILNICRIASLCALLYYFPEQSHLLHGVLFPLMIYGLVFILWIVWVSKFSKYAK</sequence>
<dbReference type="NCBIfam" id="TIGR04128">
    <property type="entry name" value="exoso_Fjoh_1448"/>
    <property type="match status" value="1"/>
</dbReference>
<feature type="transmembrane region" description="Helical" evidence="8">
    <location>
        <begin position="115"/>
        <end position="143"/>
    </location>
</feature>
<keyword evidence="3" id="KW-0645">Protease</keyword>
<feature type="transmembrane region" description="Helical" evidence="8">
    <location>
        <begin position="12"/>
        <end position="32"/>
    </location>
</feature>
<reference evidence="9" key="1">
    <citation type="submission" date="2021-11" db="EMBL/GenBank/DDBJ databases">
        <title>Description of novel Flavobacterium species.</title>
        <authorList>
            <person name="Saticioglu I.B."/>
            <person name="Ay H."/>
            <person name="Altun S."/>
            <person name="Duman M."/>
        </authorList>
    </citation>
    <scope>NUCLEOTIDE SEQUENCE</scope>
    <source>
        <strain evidence="9">F-65</strain>
    </source>
</reference>
<organism evidence="9 10">
    <name type="scientific">Flavobacterium pisciphilum</name>
    <dbReference type="NCBI Taxonomy" id="2893755"/>
    <lineage>
        <taxon>Bacteria</taxon>
        <taxon>Pseudomonadati</taxon>
        <taxon>Bacteroidota</taxon>
        <taxon>Flavobacteriia</taxon>
        <taxon>Flavobacteriales</taxon>
        <taxon>Flavobacteriaceae</taxon>
        <taxon>Flavobacterium</taxon>
    </lineage>
</organism>
<dbReference type="InterPro" id="IPR019127">
    <property type="entry name" value="Exosortase"/>
</dbReference>
<keyword evidence="5" id="KW-0378">Hydrolase</keyword>
<evidence type="ECO:0000256" key="4">
    <source>
        <dbReference type="ARBA" id="ARBA00022692"/>
    </source>
</evidence>
<keyword evidence="2" id="KW-1003">Cell membrane</keyword>
<comment type="caution">
    <text evidence="9">The sequence shown here is derived from an EMBL/GenBank/DDBJ whole genome shotgun (WGS) entry which is preliminary data.</text>
</comment>
<proteinExistence type="predicted"/>
<protein>
    <submittedName>
        <fullName evidence="9">Exosortase family protein XrtF</fullName>
    </submittedName>
</protein>
<dbReference type="InterPro" id="IPR026392">
    <property type="entry name" value="Exo/Archaeosortase_dom"/>
</dbReference>
<dbReference type="Pfam" id="PF09721">
    <property type="entry name" value="Exosortase_EpsH"/>
    <property type="match status" value="1"/>
</dbReference>
<comment type="subcellular location">
    <subcellularLocation>
        <location evidence="1">Cell membrane</location>
        <topology evidence="1">Multi-pass membrane protein</topology>
    </subcellularLocation>
</comment>
<evidence type="ECO:0000256" key="6">
    <source>
        <dbReference type="ARBA" id="ARBA00022989"/>
    </source>
</evidence>
<gene>
    <name evidence="9" type="primary">xrtF</name>
    <name evidence="9" type="ORF">LNQ49_16525</name>
</gene>
<evidence type="ECO:0000256" key="7">
    <source>
        <dbReference type="ARBA" id="ARBA00023136"/>
    </source>
</evidence>
<evidence type="ECO:0000313" key="10">
    <source>
        <dbReference type="Proteomes" id="UP001430919"/>
    </source>
</evidence>
<evidence type="ECO:0000256" key="1">
    <source>
        <dbReference type="ARBA" id="ARBA00004651"/>
    </source>
</evidence>
<keyword evidence="7 8" id="KW-0472">Membrane</keyword>
<evidence type="ECO:0000313" key="9">
    <source>
        <dbReference type="EMBL" id="MCC9073183.1"/>
    </source>
</evidence>
<evidence type="ECO:0000256" key="3">
    <source>
        <dbReference type="ARBA" id="ARBA00022670"/>
    </source>
</evidence>
<dbReference type="RefSeq" id="WP_229990124.1">
    <property type="nucleotide sequence ID" value="NZ_JAJJMO010000001.1"/>
</dbReference>
<keyword evidence="10" id="KW-1185">Reference proteome</keyword>
<accession>A0ABS8MWY8</accession>
<keyword evidence="4 8" id="KW-0812">Transmembrane</keyword>
<evidence type="ECO:0000256" key="2">
    <source>
        <dbReference type="ARBA" id="ARBA00022475"/>
    </source>
</evidence>
<evidence type="ECO:0000256" key="5">
    <source>
        <dbReference type="ARBA" id="ARBA00022801"/>
    </source>
</evidence>
<feature type="transmembrane region" description="Helical" evidence="8">
    <location>
        <begin position="87"/>
        <end position="108"/>
    </location>
</feature>
<keyword evidence="6 8" id="KW-1133">Transmembrane helix</keyword>
<dbReference type="NCBIfam" id="TIGR04178">
    <property type="entry name" value="exo_archaeo"/>
    <property type="match status" value="1"/>
</dbReference>
<evidence type="ECO:0000256" key="8">
    <source>
        <dbReference type="SAM" id="Phobius"/>
    </source>
</evidence>
<dbReference type="InterPro" id="IPR026323">
    <property type="entry name" value="Exosortase-related_prot_XrtF"/>
</dbReference>
<name>A0ABS8MWY8_9FLAO</name>
<feature type="transmembrane region" description="Helical" evidence="8">
    <location>
        <begin position="149"/>
        <end position="171"/>
    </location>
</feature>
<dbReference type="Proteomes" id="UP001430919">
    <property type="component" value="Unassembled WGS sequence"/>
</dbReference>